<accession>A0A7R9Q3S3</accession>
<dbReference type="GO" id="GO:0005524">
    <property type="term" value="F:ATP binding"/>
    <property type="evidence" value="ECO:0007669"/>
    <property type="project" value="UniProtKB-KW"/>
</dbReference>
<dbReference type="PROSITE" id="PS50929">
    <property type="entry name" value="ABC_TM1F"/>
    <property type="match status" value="1"/>
</dbReference>
<keyword evidence="10" id="KW-1185">Reference proteome</keyword>
<evidence type="ECO:0000256" key="5">
    <source>
        <dbReference type="ARBA" id="ARBA00022989"/>
    </source>
</evidence>
<evidence type="ECO:0000256" key="6">
    <source>
        <dbReference type="ARBA" id="ARBA00023136"/>
    </source>
</evidence>
<evidence type="ECO:0000259" key="8">
    <source>
        <dbReference type="PROSITE" id="PS50929"/>
    </source>
</evidence>
<organism evidence="9">
    <name type="scientific">Medioppia subpectinata</name>
    <dbReference type="NCBI Taxonomy" id="1979941"/>
    <lineage>
        <taxon>Eukaryota</taxon>
        <taxon>Metazoa</taxon>
        <taxon>Ecdysozoa</taxon>
        <taxon>Arthropoda</taxon>
        <taxon>Chelicerata</taxon>
        <taxon>Arachnida</taxon>
        <taxon>Acari</taxon>
        <taxon>Acariformes</taxon>
        <taxon>Sarcoptiformes</taxon>
        <taxon>Oribatida</taxon>
        <taxon>Brachypylina</taxon>
        <taxon>Oppioidea</taxon>
        <taxon>Oppiidae</taxon>
        <taxon>Medioppia</taxon>
    </lineage>
</organism>
<protein>
    <recommendedName>
        <fullName evidence="8">ABC transmembrane type-1 domain-containing protein</fullName>
    </recommendedName>
</protein>
<dbReference type="Pfam" id="PF00664">
    <property type="entry name" value="ABC_membrane"/>
    <property type="match status" value="1"/>
</dbReference>
<dbReference type="InterPro" id="IPR050173">
    <property type="entry name" value="ABC_transporter_C-like"/>
</dbReference>
<feature type="domain" description="ABC transmembrane type-1" evidence="8">
    <location>
        <begin position="34"/>
        <end position="140"/>
    </location>
</feature>
<dbReference type="InterPro" id="IPR003439">
    <property type="entry name" value="ABC_transporter-like_ATP-bd"/>
</dbReference>
<dbReference type="SUPFAM" id="SSF52540">
    <property type="entry name" value="P-loop containing nucleoside triphosphate hydrolases"/>
    <property type="match status" value="1"/>
</dbReference>
<dbReference type="GO" id="GO:0016887">
    <property type="term" value="F:ATP hydrolysis activity"/>
    <property type="evidence" value="ECO:0007669"/>
    <property type="project" value="InterPro"/>
</dbReference>
<keyword evidence="2 7" id="KW-0812">Transmembrane</keyword>
<feature type="transmembrane region" description="Helical" evidence="7">
    <location>
        <begin position="82"/>
        <end position="103"/>
    </location>
</feature>
<sequence length="298" mass="33527">MSVNASINLHNTIFSRLMTAPIAFFDINPIVRTPVIDHLSTTINGLVTIRALRAEKHFTNDFNRLQDNHTTCYFTNIAANRALGLVLELIYIFYETFVVIFLMLFTDDISGGTAGLLLFIAINMSWYLQIMVRRSADLETYMTSVERILDYSHLESEVSETADNCRPPAPDWPLEGRICLNHVSLKYDNATDPTLVDINCEFKGGERVGIVGRTGAGKSSLLAVLFRMHQITGSVTIDGVDTKCIPLHDLRRNISIIPQEAIAFIGSIRHNLDPFSDYSDDRLWEVLAEVQLIDFQIA</sequence>
<reference evidence="9" key="1">
    <citation type="submission" date="2020-11" db="EMBL/GenBank/DDBJ databases">
        <authorList>
            <person name="Tran Van P."/>
        </authorList>
    </citation>
    <scope>NUCLEOTIDE SEQUENCE</scope>
</reference>
<dbReference type="Gene3D" id="3.40.50.300">
    <property type="entry name" value="P-loop containing nucleotide triphosphate hydrolases"/>
    <property type="match status" value="1"/>
</dbReference>
<evidence type="ECO:0000256" key="4">
    <source>
        <dbReference type="ARBA" id="ARBA00022840"/>
    </source>
</evidence>
<evidence type="ECO:0000256" key="7">
    <source>
        <dbReference type="SAM" id="Phobius"/>
    </source>
</evidence>
<dbReference type="Proteomes" id="UP000759131">
    <property type="component" value="Unassembled WGS sequence"/>
</dbReference>
<keyword evidence="1" id="KW-0813">Transport</keyword>
<keyword evidence="5 7" id="KW-1133">Transmembrane helix</keyword>
<dbReference type="Gene3D" id="1.20.1560.10">
    <property type="entry name" value="ABC transporter type 1, transmembrane domain"/>
    <property type="match status" value="1"/>
</dbReference>
<evidence type="ECO:0000256" key="1">
    <source>
        <dbReference type="ARBA" id="ARBA00022448"/>
    </source>
</evidence>
<proteinExistence type="predicted"/>
<dbReference type="InterPro" id="IPR036640">
    <property type="entry name" value="ABC1_TM_sf"/>
</dbReference>
<evidence type="ECO:0000313" key="9">
    <source>
        <dbReference type="EMBL" id="CAD7631196.1"/>
    </source>
</evidence>
<dbReference type="InterPro" id="IPR011527">
    <property type="entry name" value="ABC1_TM_dom"/>
</dbReference>
<dbReference type="PANTHER" id="PTHR24223">
    <property type="entry name" value="ATP-BINDING CASSETTE SUB-FAMILY C"/>
    <property type="match status" value="1"/>
</dbReference>
<keyword evidence="6 7" id="KW-0472">Membrane</keyword>
<dbReference type="SUPFAM" id="SSF90123">
    <property type="entry name" value="ABC transporter transmembrane region"/>
    <property type="match status" value="1"/>
</dbReference>
<dbReference type="AlphaFoldDB" id="A0A7R9Q3S3"/>
<keyword evidence="3" id="KW-0547">Nucleotide-binding</keyword>
<feature type="transmembrane region" description="Helical" evidence="7">
    <location>
        <begin position="109"/>
        <end position="128"/>
    </location>
</feature>
<evidence type="ECO:0000256" key="2">
    <source>
        <dbReference type="ARBA" id="ARBA00022692"/>
    </source>
</evidence>
<dbReference type="EMBL" id="CAJPIZ010009124">
    <property type="protein sequence ID" value="CAG2111626.1"/>
    <property type="molecule type" value="Genomic_DNA"/>
</dbReference>
<dbReference type="GO" id="GO:0016020">
    <property type="term" value="C:membrane"/>
    <property type="evidence" value="ECO:0007669"/>
    <property type="project" value="InterPro"/>
</dbReference>
<dbReference type="InterPro" id="IPR027417">
    <property type="entry name" value="P-loop_NTPase"/>
</dbReference>
<keyword evidence="4" id="KW-0067">ATP-binding</keyword>
<dbReference type="OrthoDB" id="6500128at2759"/>
<evidence type="ECO:0000256" key="3">
    <source>
        <dbReference type="ARBA" id="ARBA00022741"/>
    </source>
</evidence>
<dbReference type="Pfam" id="PF00005">
    <property type="entry name" value="ABC_tran"/>
    <property type="match status" value="1"/>
</dbReference>
<dbReference type="FunFam" id="3.40.50.300:FF:003838">
    <property type="entry name" value="ATP-dependent bile acid permease, putative"/>
    <property type="match status" value="1"/>
</dbReference>
<gene>
    <name evidence="9" type="ORF">OSB1V03_LOCUS11605</name>
</gene>
<evidence type="ECO:0000313" key="10">
    <source>
        <dbReference type="Proteomes" id="UP000759131"/>
    </source>
</evidence>
<dbReference type="EMBL" id="OC863699">
    <property type="protein sequence ID" value="CAD7631196.1"/>
    <property type="molecule type" value="Genomic_DNA"/>
</dbReference>
<name>A0A7R9Q3S3_9ACAR</name>
<dbReference type="GO" id="GO:0140359">
    <property type="term" value="F:ABC-type transporter activity"/>
    <property type="evidence" value="ECO:0007669"/>
    <property type="project" value="InterPro"/>
</dbReference>